<dbReference type="Proteomes" id="UP000292052">
    <property type="component" value="Unassembled WGS sequence"/>
</dbReference>
<gene>
    <name evidence="2" type="ORF">BDFB_003824</name>
</gene>
<proteinExistence type="predicted"/>
<keyword evidence="3" id="KW-1185">Reference proteome</keyword>
<feature type="compositionally biased region" description="Basic and acidic residues" evidence="1">
    <location>
        <begin position="53"/>
        <end position="65"/>
    </location>
</feature>
<dbReference type="AlphaFoldDB" id="A0A482VTN3"/>
<dbReference type="EMBL" id="QDEB01068244">
    <property type="protein sequence ID" value="RZC35738.1"/>
    <property type="molecule type" value="Genomic_DNA"/>
</dbReference>
<feature type="non-terminal residue" evidence="2">
    <location>
        <position position="1"/>
    </location>
</feature>
<evidence type="ECO:0000256" key="1">
    <source>
        <dbReference type="SAM" id="MobiDB-lite"/>
    </source>
</evidence>
<accession>A0A482VTN3</accession>
<reference evidence="2 3" key="1">
    <citation type="submission" date="2017-03" db="EMBL/GenBank/DDBJ databases">
        <title>Genome of the blue death feigning beetle - Asbolus verrucosus.</title>
        <authorList>
            <person name="Rider S.D."/>
        </authorList>
    </citation>
    <scope>NUCLEOTIDE SEQUENCE [LARGE SCALE GENOMIC DNA]</scope>
    <source>
        <strain evidence="2">Butters</strain>
        <tissue evidence="2">Head and leg muscle</tissue>
    </source>
</reference>
<organism evidence="2 3">
    <name type="scientific">Asbolus verrucosus</name>
    <name type="common">Desert ironclad beetle</name>
    <dbReference type="NCBI Taxonomy" id="1661398"/>
    <lineage>
        <taxon>Eukaryota</taxon>
        <taxon>Metazoa</taxon>
        <taxon>Ecdysozoa</taxon>
        <taxon>Arthropoda</taxon>
        <taxon>Hexapoda</taxon>
        <taxon>Insecta</taxon>
        <taxon>Pterygota</taxon>
        <taxon>Neoptera</taxon>
        <taxon>Endopterygota</taxon>
        <taxon>Coleoptera</taxon>
        <taxon>Polyphaga</taxon>
        <taxon>Cucujiformia</taxon>
        <taxon>Tenebrionidae</taxon>
        <taxon>Pimeliinae</taxon>
        <taxon>Asbolus</taxon>
    </lineage>
</organism>
<comment type="caution">
    <text evidence="2">The sequence shown here is derived from an EMBL/GenBank/DDBJ whole genome shotgun (WGS) entry which is preliminary data.</text>
</comment>
<name>A0A482VTN3_ASBVE</name>
<feature type="region of interest" description="Disordered" evidence="1">
    <location>
        <begin position="14"/>
        <end position="65"/>
    </location>
</feature>
<sequence>DVCLSPAGMAMEKFPLPLTQRRAQSGSAPRTGASVGNAKPAGVPLAPLPQILHHGDEAPYPKMPATREKTREIVWGRRACPSAEIRHFYNYLGHLPPLGASCGTLGPLLRTQNTTSSSNEFINASSNARI</sequence>
<evidence type="ECO:0000313" key="2">
    <source>
        <dbReference type="EMBL" id="RZC35738.1"/>
    </source>
</evidence>
<protein>
    <submittedName>
        <fullName evidence="2">Uncharacterized protein</fullName>
    </submittedName>
</protein>
<evidence type="ECO:0000313" key="3">
    <source>
        <dbReference type="Proteomes" id="UP000292052"/>
    </source>
</evidence>